<dbReference type="PANTHER" id="PTHR40407:SF1">
    <property type="entry name" value="HEPARAN-ALPHA-GLUCOSAMINIDE N-ACETYLTRANSFERASE CATALYTIC DOMAIN-CONTAINING PROTEIN"/>
    <property type="match status" value="1"/>
</dbReference>
<feature type="transmembrane region" description="Helical" evidence="1">
    <location>
        <begin position="62"/>
        <end position="85"/>
    </location>
</feature>
<organism evidence="3 4">
    <name type="scientific">Paludibaculum fermentans</name>
    <dbReference type="NCBI Taxonomy" id="1473598"/>
    <lineage>
        <taxon>Bacteria</taxon>
        <taxon>Pseudomonadati</taxon>
        <taxon>Acidobacteriota</taxon>
        <taxon>Terriglobia</taxon>
        <taxon>Bryobacterales</taxon>
        <taxon>Bryobacteraceae</taxon>
        <taxon>Paludibaculum</taxon>
    </lineage>
</organism>
<feature type="transmembrane region" description="Helical" evidence="1">
    <location>
        <begin position="106"/>
        <end position="125"/>
    </location>
</feature>
<dbReference type="Proteomes" id="UP000593892">
    <property type="component" value="Chromosome"/>
</dbReference>
<keyword evidence="1" id="KW-1133">Transmembrane helix</keyword>
<feature type="domain" description="Heparan-alpha-glucosaminide N-acetyltransferase catalytic" evidence="2">
    <location>
        <begin position="15"/>
        <end position="245"/>
    </location>
</feature>
<gene>
    <name evidence="3" type="ORF">IRI77_32780</name>
</gene>
<evidence type="ECO:0000256" key="1">
    <source>
        <dbReference type="SAM" id="Phobius"/>
    </source>
</evidence>
<keyword evidence="1" id="KW-0472">Membrane</keyword>
<dbReference type="InterPro" id="IPR012429">
    <property type="entry name" value="HGSNAT_cat"/>
</dbReference>
<feature type="transmembrane region" description="Helical" evidence="1">
    <location>
        <begin position="359"/>
        <end position="376"/>
    </location>
</feature>
<dbReference type="EMBL" id="CP063849">
    <property type="protein sequence ID" value="QOY87478.1"/>
    <property type="molecule type" value="Genomic_DNA"/>
</dbReference>
<name>A0A7S7NPN3_PALFE</name>
<dbReference type="Pfam" id="PF07786">
    <property type="entry name" value="HGSNAT_cat"/>
    <property type="match status" value="1"/>
</dbReference>
<feature type="transmembrane region" description="Helical" evidence="1">
    <location>
        <begin position="145"/>
        <end position="165"/>
    </location>
</feature>
<dbReference type="PANTHER" id="PTHR40407">
    <property type="entry name" value="MEMBRANE PROTEIN-LIKE PROTEIN"/>
    <property type="match status" value="1"/>
</dbReference>
<evidence type="ECO:0000313" key="4">
    <source>
        <dbReference type="Proteomes" id="UP000593892"/>
    </source>
</evidence>
<feature type="transmembrane region" description="Helical" evidence="1">
    <location>
        <begin position="172"/>
        <end position="190"/>
    </location>
</feature>
<keyword evidence="4" id="KW-1185">Reference proteome</keyword>
<reference evidence="3 4" key="1">
    <citation type="submission" date="2020-10" db="EMBL/GenBank/DDBJ databases">
        <title>Complete genome sequence of Paludibaculum fermentans P105T, a facultatively anaerobic acidobacterium capable of dissimilatory Fe(III) reduction.</title>
        <authorList>
            <person name="Dedysh S.N."/>
            <person name="Beletsky A.V."/>
            <person name="Kulichevskaya I.S."/>
            <person name="Mardanov A.V."/>
            <person name="Ravin N.V."/>
        </authorList>
    </citation>
    <scope>NUCLEOTIDE SEQUENCE [LARGE SCALE GENOMIC DNA]</scope>
    <source>
        <strain evidence="3 4">P105</strain>
    </source>
</reference>
<dbReference type="RefSeq" id="WP_194449147.1">
    <property type="nucleotide sequence ID" value="NZ_CP063849.1"/>
</dbReference>
<dbReference type="AlphaFoldDB" id="A0A7S7NPN3"/>
<sequence>MSSASNFTPRPATVRLSALDTLRGLIMVLMALDHASFFISRVHPFEYWNMGLPHYQDAGWFFTRWITHLCAPGFFFLMGAGLVYFRASRLEAGWSETRVTRHLMGRGALLILVSYVFEMVVWLLPERFSPAGTSMAPISGDQMPIVVLTVLVTLGLTMLLSAPLLGLSRRSWLAMAFIAIMAPNFLIPTLHGNEGSAGVVMHLFVVPGSVGVVASMYPLLPWFGICALGVGFAHLLRNDTNRALRALLPMGLAYLVGFAGIRYGGGFGNLMMPTGNSLQSFLTVIKYPPSLAFCLLTLGINLSLLSLIYRAGSWLDPLRRLLTGYGQAPLFFYLAHLWLFCLLRLAIFRDAAPDRWVLYAVWLGGVALLFPACGWFRRMKAARPPESFLRLF</sequence>
<feature type="transmembrane region" description="Helical" evidence="1">
    <location>
        <begin position="247"/>
        <end position="267"/>
    </location>
</feature>
<dbReference type="KEGG" id="pfer:IRI77_32780"/>
<protein>
    <submittedName>
        <fullName evidence="3">DUF1624 domain-containing protein</fullName>
    </submittedName>
</protein>
<feature type="transmembrane region" description="Helical" evidence="1">
    <location>
        <begin position="330"/>
        <end position="347"/>
    </location>
</feature>
<feature type="transmembrane region" description="Helical" evidence="1">
    <location>
        <begin position="21"/>
        <end position="42"/>
    </location>
</feature>
<feature type="transmembrane region" description="Helical" evidence="1">
    <location>
        <begin position="287"/>
        <end position="309"/>
    </location>
</feature>
<evidence type="ECO:0000259" key="2">
    <source>
        <dbReference type="Pfam" id="PF07786"/>
    </source>
</evidence>
<keyword evidence="1" id="KW-0812">Transmembrane</keyword>
<evidence type="ECO:0000313" key="3">
    <source>
        <dbReference type="EMBL" id="QOY87478.1"/>
    </source>
</evidence>
<proteinExistence type="predicted"/>
<accession>A0A7S7NPN3</accession>
<feature type="transmembrane region" description="Helical" evidence="1">
    <location>
        <begin position="210"/>
        <end position="235"/>
    </location>
</feature>